<accession>A0ABX5YHB8</accession>
<reference evidence="1 2" key="1">
    <citation type="submission" date="2019-08" db="EMBL/GenBank/DDBJ databases">
        <title>Deep-cultivation of Planctomycetes and their phenomic and genomic characterization uncovers novel biology.</title>
        <authorList>
            <person name="Wiegand S."/>
            <person name="Jogler M."/>
            <person name="Boedeker C."/>
            <person name="Pinto D."/>
            <person name="Vollmers J."/>
            <person name="Rivas-Marin E."/>
            <person name="Kohn T."/>
            <person name="Peeters S.H."/>
            <person name="Heuer A."/>
            <person name="Rast P."/>
            <person name="Oberbeckmann S."/>
            <person name="Bunk B."/>
            <person name="Jeske O."/>
            <person name="Meyerdierks A."/>
            <person name="Storesund J.E."/>
            <person name="Kallscheuer N."/>
            <person name="Luecker S."/>
            <person name="Lage O.M."/>
            <person name="Pohl T."/>
            <person name="Merkel B.J."/>
            <person name="Hornburger P."/>
            <person name="Mueller R.-W."/>
            <person name="Bruemmer F."/>
            <person name="Labrenz M."/>
            <person name="Spormann A.M."/>
            <person name="Op den Camp H."/>
            <person name="Overmann J."/>
            <person name="Amann R."/>
            <person name="Jetten M.S.M."/>
            <person name="Mascher T."/>
            <person name="Medema M.H."/>
            <person name="Devos D.P."/>
            <person name="Kaster A.-K."/>
            <person name="Ovreas L."/>
            <person name="Rohde M."/>
            <person name="Galperin M.Y."/>
            <person name="Jogler C."/>
        </authorList>
    </citation>
    <scope>NUCLEOTIDE SEQUENCE [LARGE SCALE GENOMIC DNA]</scope>
    <source>
        <strain evidence="1 2">DSM 8797</strain>
    </source>
</reference>
<keyword evidence="2" id="KW-1185">Reference proteome</keyword>
<sequence length="81" mass="8910">MRTGRASAIRQELCRSTRPITNTLNHERPNIVHFHQCLVPGLAIASCIVNKFNDITEVYSAHGAGSDTVFTILFQANEAGQ</sequence>
<name>A0ABX5YHB8_9PLAN</name>
<dbReference type="EMBL" id="CP042910">
    <property type="protein sequence ID" value="QEG15141.1"/>
    <property type="molecule type" value="Genomic_DNA"/>
</dbReference>
<gene>
    <name evidence="1" type="ORF">GmarT_09790</name>
</gene>
<organism evidence="1 2">
    <name type="scientific">Gimesia maris</name>
    <dbReference type="NCBI Taxonomy" id="122"/>
    <lineage>
        <taxon>Bacteria</taxon>
        <taxon>Pseudomonadati</taxon>
        <taxon>Planctomycetota</taxon>
        <taxon>Planctomycetia</taxon>
        <taxon>Planctomycetales</taxon>
        <taxon>Planctomycetaceae</taxon>
        <taxon>Gimesia</taxon>
    </lineage>
</organism>
<evidence type="ECO:0000313" key="2">
    <source>
        <dbReference type="Proteomes" id="UP000322887"/>
    </source>
</evidence>
<protein>
    <submittedName>
        <fullName evidence="1">Uncharacterized protein</fullName>
    </submittedName>
</protein>
<dbReference type="Proteomes" id="UP000322887">
    <property type="component" value="Chromosome"/>
</dbReference>
<evidence type="ECO:0000313" key="1">
    <source>
        <dbReference type="EMBL" id="QEG15141.1"/>
    </source>
</evidence>
<proteinExistence type="predicted"/>